<dbReference type="AGR" id="WB:WBGene00016855"/>
<keyword evidence="3" id="KW-1185">Reference proteome</keyword>
<evidence type="ECO:0000313" key="2">
    <source>
        <dbReference type="EMBL" id="CCD67805.2"/>
    </source>
</evidence>
<dbReference type="WormBase" id="C50H11.8">
    <property type="protein sequence ID" value="CE52939"/>
    <property type="gene ID" value="WBGene00016855"/>
    <property type="gene designation" value="nssp-50"/>
</dbReference>
<dbReference type="Proteomes" id="UP000001940">
    <property type="component" value="Chromosome V"/>
</dbReference>
<dbReference type="PIR" id="G88985">
    <property type="entry name" value="G88985"/>
</dbReference>
<dbReference type="PaxDb" id="6239-C50H11.8"/>
<dbReference type="KEGG" id="cel:CELE_C50H11.8"/>
<protein>
    <submittedName>
        <fullName evidence="2">Secreted protein</fullName>
    </submittedName>
</protein>
<dbReference type="InParanoid" id="O16468"/>
<proteinExistence type="predicted"/>
<dbReference type="RefSeq" id="NP_503832.3">
    <property type="nucleotide sequence ID" value="NM_071431.8"/>
</dbReference>
<name>O16468_CAEEL</name>
<gene>
    <name evidence="2 4" type="primary">nssp-50</name>
    <name evidence="4" type="ORF">C50H11.8</name>
    <name evidence="2" type="ORF">CELE_C50H11.8</name>
</gene>
<accession>O16468</accession>
<dbReference type="HOGENOM" id="CLU_2028790_0_0_1"/>
<keyword evidence="1" id="KW-0732">Signal</keyword>
<sequence>MSFSSLLFLFAFIGCASALSCHVGFGHKTVVMPGFKYCLKTVSGATKLIAYSATNDEASHMDGRCLISPSTRPTSS</sequence>
<evidence type="ECO:0000313" key="3">
    <source>
        <dbReference type="Proteomes" id="UP000001940"/>
    </source>
</evidence>
<feature type="chain" id="PRO_5018097168" evidence="1">
    <location>
        <begin position="19"/>
        <end position="76"/>
    </location>
</feature>
<dbReference type="CTD" id="183697"/>
<dbReference type="EMBL" id="BX284605">
    <property type="protein sequence ID" value="CCD67805.2"/>
    <property type="molecule type" value="Genomic_DNA"/>
</dbReference>
<evidence type="ECO:0000256" key="1">
    <source>
        <dbReference type="SAM" id="SignalP"/>
    </source>
</evidence>
<evidence type="ECO:0000313" key="4">
    <source>
        <dbReference type="WormBase" id="C50H11.8"/>
    </source>
</evidence>
<feature type="signal peptide" evidence="1">
    <location>
        <begin position="1"/>
        <end position="18"/>
    </location>
</feature>
<dbReference type="Bgee" id="WBGene00016855">
    <property type="expression patterns" value="Expressed in adult organism and 1 other cell type or tissue"/>
</dbReference>
<reference evidence="2 3" key="1">
    <citation type="journal article" date="1998" name="Science">
        <title>Genome sequence of the nematode C. elegans: a platform for investigating biology.</title>
        <authorList>
            <consortium name="The C. elegans sequencing consortium"/>
            <person name="Sulson J.E."/>
            <person name="Waterston R."/>
        </authorList>
    </citation>
    <scope>NUCLEOTIDE SEQUENCE [LARGE SCALE GENOMIC DNA]</scope>
    <source>
        <strain evidence="2 3">Bristol N2</strain>
    </source>
</reference>
<dbReference type="UCSC" id="C50H11.8">
    <property type="organism name" value="c. elegans"/>
</dbReference>
<organism evidence="2 3">
    <name type="scientific">Caenorhabditis elegans</name>
    <dbReference type="NCBI Taxonomy" id="6239"/>
    <lineage>
        <taxon>Eukaryota</taxon>
        <taxon>Metazoa</taxon>
        <taxon>Ecdysozoa</taxon>
        <taxon>Nematoda</taxon>
        <taxon>Chromadorea</taxon>
        <taxon>Rhabditida</taxon>
        <taxon>Rhabditina</taxon>
        <taxon>Rhabditomorpha</taxon>
        <taxon>Rhabditoidea</taxon>
        <taxon>Rhabditidae</taxon>
        <taxon>Peloderinae</taxon>
        <taxon>Caenorhabditis</taxon>
    </lineage>
</organism>
<dbReference type="STRING" id="6239.C50H11.8.1"/>
<dbReference type="GeneID" id="183697"/>
<dbReference type="AlphaFoldDB" id="O16468"/>